<evidence type="ECO:0000313" key="1">
    <source>
        <dbReference type="EMBL" id="SEW41151.1"/>
    </source>
</evidence>
<dbReference type="STRING" id="1267423.SAMN05216290_3697"/>
<organism evidence="1 2">
    <name type="scientific">Roseivirga pacifica</name>
    <dbReference type="NCBI Taxonomy" id="1267423"/>
    <lineage>
        <taxon>Bacteria</taxon>
        <taxon>Pseudomonadati</taxon>
        <taxon>Bacteroidota</taxon>
        <taxon>Cytophagia</taxon>
        <taxon>Cytophagales</taxon>
        <taxon>Roseivirgaceae</taxon>
        <taxon>Roseivirga</taxon>
    </lineage>
</organism>
<dbReference type="Proteomes" id="UP000199437">
    <property type="component" value="Unassembled WGS sequence"/>
</dbReference>
<sequence>MTYDNKDITSGLALFEKDFGLDVSYLDLANQPDFSYDQAYLKIMRVVEDLMERDFNALINVLYRIDVSEQKLKAALAITNDNPAAIITKMILERELQKVGTRKKYS</sequence>
<evidence type="ECO:0000313" key="2">
    <source>
        <dbReference type="Proteomes" id="UP000199437"/>
    </source>
</evidence>
<proteinExistence type="predicted"/>
<gene>
    <name evidence="1" type="ORF">SAMN05216290_3697</name>
</gene>
<dbReference type="RefSeq" id="WP_090260624.1">
    <property type="nucleotide sequence ID" value="NZ_FOIR01000004.1"/>
</dbReference>
<accession>A0A1I0RJQ0</accession>
<name>A0A1I0RJQ0_9BACT</name>
<keyword evidence="2" id="KW-1185">Reference proteome</keyword>
<protein>
    <submittedName>
        <fullName evidence="1">Uncharacterized protein</fullName>
    </submittedName>
</protein>
<dbReference type="AlphaFoldDB" id="A0A1I0RJQ0"/>
<dbReference type="EMBL" id="FOIR01000004">
    <property type="protein sequence ID" value="SEW41151.1"/>
    <property type="molecule type" value="Genomic_DNA"/>
</dbReference>
<reference evidence="2" key="1">
    <citation type="submission" date="2016-10" db="EMBL/GenBank/DDBJ databases">
        <authorList>
            <person name="Varghese N."/>
            <person name="Submissions S."/>
        </authorList>
    </citation>
    <scope>NUCLEOTIDE SEQUENCE [LARGE SCALE GENOMIC DNA]</scope>
    <source>
        <strain evidence="2">CGMCC 1.12402</strain>
    </source>
</reference>
<dbReference type="OrthoDB" id="982794at2"/>
<dbReference type="GeneID" id="99988366"/>